<accession>A0A0N5BQ71</accession>
<evidence type="ECO:0000313" key="2">
    <source>
        <dbReference type="WBParaSite" id="SPAL_0000803925.1"/>
    </source>
</evidence>
<protein>
    <submittedName>
        <fullName evidence="2">DUF3883 domain-containing protein</fullName>
    </submittedName>
</protein>
<proteinExistence type="predicted"/>
<reference evidence="2" key="1">
    <citation type="submission" date="2017-02" db="UniProtKB">
        <authorList>
            <consortium name="WormBaseParasite"/>
        </authorList>
    </citation>
    <scope>IDENTIFICATION</scope>
</reference>
<organism evidence="1 2">
    <name type="scientific">Strongyloides papillosus</name>
    <name type="common">Intestinal threadworm</name>
    <dbReference type="NCBI Taxonomy" id="174720"/>
    <lineage>
        <taxon>Eukaryota</taxon>
        <taxon>Metazoa</taxon>
        <taxon>Ecdysozoa</taxon>
        <taxon>Nematoda</taxon>
        <taxon>Chromadorea</taxon>
        <taxon>Rhabditida</taxon>
        <taxon>Tylenchina</taxon>
        <taxon>Panagrolaimomorpha</taxon>
        <taxon>Strongyloidoidea</taxon>
        <taxon>Strongyloididae</taxon>
        <taxon>Strongyloides</taxon>
    </lineage>
</organism>
<evidence type="ECO:0000313" key="1">
    <source>
        <dbReference type="Proteomes" id="UP000046392"/>
    </source>
</evidence>
<sequence length="135" mass="15931">MEATDEGIKDIVHQMRERCFGLDRGDRINNVELRRFLDDIRIKRKAQELIRNEGKICKSEIAEPALGRWFRLHYNSHEIYLVNTRTGDKTNRNANINFYKLEDKETFFSVVEIVFQETDMGVEEGIGKKSFFLIT</sequence>
<dbReference type="WBParaSite" id="SPAL_0000803925.1">
    <property type="protein sequence ID" value="SPAL_0000803925.1"/>
    <property type="gene ID" value="SPAL_0000803925"/>
</dbReference>
<dbReference type="Proteomes" id="UP000046392">
    <property type="component" value="Unplaced"/>
</dbReference>
<keyword evidence="1" id="KW-1185">Reference proteome</keyword>
<dbReference type="AlphaFoldDB" id="A0A0N5BQ71"/>
<name>A0A0N5BQ71_STREA</name>